<reference evidence="1 2" key="2">
    <citation type="journal article" date="2022" name="Mol. Ecol. Resour.">
        <title>The genomes of chicory, endive, great burdock and yacon provide insights into Asteraceae paleo-polyploidization history and plant inulin production.</title>
        <authorList>
            <person name="Fan W."/>
            <person name="Wang S."/>
            <person name="Wang H."/>
            <person name="Wang A."/>
            <person name="Jiang F."/>
            <person name="Liu H."/>
            <person name="Zhao H."/>
            <person name="Xu D."/>
            <person name="Zhang Y."/>
        </authorList>
    </citation>
    <scope>NUCLEOTIDE SEQUENCE [LARGE SCALE GENOMIC DNA]</scope>
    <source>
        <strain evidence="2">cv. Niubang</strain>
    </source>
</reference>
<sequence>MAGFIKSGSCRLLQDCEGCKRDGSVVFWLEELLWHGGSVYGAWLNCASNQVAQVLFAILFLSIGDDFRNHITCVVWFAWEQAVFRV</sequence>
<accession>A0ACB9C1H4</accession>
<dbReference type="EMBL" id="CM042051">
    <property type="protein sequence ID" value="KAI3728007.1"/>
    <property type="molecule type" value="Genomic_DNA"/>
</dbReference>
<keyword evidence="2" id="KW-1185">Reference proteome</keyword>
<reference evidence="2" key="1">
    <citation type="journal article" date="2022" name="Mol. Ecol. Resour.">
        <title>The genomes of chicory, endive, great burdock and yacon provide insights into Asteraceae palaeo-polyploidization history and plant inulin production.</title>
        <authorList>
            <person name="Fan W."/>
            <person name="Wang S."/>
            <person name="Wang H."/>
            <person name="Wang A."/>
            <person name="Jiang F."/>
            <person name="Liu H."/>
            <person name="Zhao H."/>
            <person name="Xu D."/>
            <person name="Zhang Y."/>
        </authorList>
    </citation>
    <scope>NUCLEOTIDE SEQUENCE [LARGE SCALE GENOMIC DNA]</scope>
    <source>
        <strain evidence="2">cv. Niubang</strain>
    </source>
</reference>
<evidence type="ECO:0000313" key="1">
    <source>
        <dbReference type="EMBL" id="KAI3728007.1"/>
    </source>
</evidence>
<organism evidence="1 2">
    <name type="scientific">Arctium lappa</name>
    <name type="common">Greater burdock</name>
    <name type="synonym">Lappa major</name>
    <dbReference type="NCBI Taxonomy" id="4217"/>
    <lineage>
        <taxon>Eukaryota</taxon>
        <taxon>Viridiplantae</taxon>
        <taxon>Streptophyta</taxon>
        <taxon>Embryophyta</taxon>
        <taxon>Tracheophyta</taxon>
        <taxon>Spermatophyta</taxon>
        <taxon>Magnoliopsida</taxon>
        <taxon>eudicotyledons</taxon>
        <taxon>Gunneridae</taxon>
        <taxon>Pentapetalae</taxon>
        <taxon>asterids</taxon>
        <taxon>campanulids</taxon>
        <taxon>Asterales</taxon>
        <taxon>Asteraceae</taxon>
        <taxon>Carduoideae</taxon>
        <taxon>Cardueae</taxon>
        <taxon>Arctiinae</taxon>
        <taxon>Arctium</taxon>
    </lineage>
</organism>
<gene>
    <name evidence="1" type="ORF">L6452_16632</name>
</gene>
<evidence type="ECO:0000313" key="2">
    <source>
        <dbReference type="Proteomes" id="UP001055879"/>
    </source>
</evidence>
<proteinExistence type="predicted"/>
<protein>
    <submittedName>
        <fullName evidence="1">Uncharacterized protein</fullName>
    </submittedName>
</protein>
<dbReference type="Proteomes" id="UP001055879">
    <property type="component" value="Linkage Group LG05"/>
</dbReference>
<comment type="caution">
    <text evidence="1">The sequence shown here is derived from an EMBL/GenBank/DDBJ whole genome shotgun (WGS) entry which is preliminary data.</text>
</comment>
<name>A0ACB9C1H4_ARCLA</name>